<dbReference type="SUPFAM" id="SSF141072">
    <property type="entry name" value="CalX-like"/>
    <property type="match status" value="1"/>
</dbReference>
<evidence type="ECO:0000313" key="2">
    <source>
        <dbReference type="Proteomes" id="UP001164472"/>
    </source>
</evidence>
<dbReference type="KEGG" id="asem:NNL22_05485"/>
<dbReference type="InterPro" id="IPR038081">
    <property type="entry name" value="CalX-like_sf"/>
</dbReference>
<sequence length="836" mass="90357">MEFISRLKILLIFICVLVFLQGCSETKSAKAPEILGTPSGYALIDVLYEYEFGADGGDGILSYSITSGPDWLKIENLNGAKPAFRVYGVPTVADRDEFNNFVPAAFDYDITVTDGTLSTTQTFTVQLSKNLLGFQDGGLVATEGKVFEELNPEEFSDGCELPSMAPREINGKTAYPHPVIMQLGAPAETAIKLHYVFESQYDENKKERDPSNLIKARPNVDFDDRAGVYTVEPGVTRCAFAIHFFDDDIIEGEETYRIVFDEILSGWTTYTEQEFIQIEDDEPAVEFLSETTVMSFDDEREYKLTLSEPVDYPLNIKLFVDNENASNITSADYDITIGSQVCDANMDIDLNDCVITFPPNSTEAFFKLKVKDDLTATDKDEIVIVKTYIAPIFNHQPVSVTINEWESDVTIAGTGTTNIAGEIAVQSDLSIITMLQSTGADSDVSITLSGRDGASGSFLSGGDALIASNDAKPDYIGGLEYRILGDQYVIAALTTEGTFTGAVNANNNNTKDVFLRMFTRPEFVAPGTGYTSPWSYQFGTDKDDVVNGVHFDSGGNVYVFGYTYGTFPTSGHVNPNGKKDGFIAKVGAAGDFQWVRSIGSAGDDEIVDIAIVSSVVYAVGTTDGVLSGSSQGLTDGFIVKYDSLGTKQDSVQFGTDEHDNITGVSASLSELWISGHSRGGVKVLEGEAGFDSSVTPATVDPFLLKTNLDGRLTAAVQFGDPLLDDVSVTIGDLTSSVMMGSTTPGEFEVGKNLGGSDAVLTSVKTINVDSADLWHKQFGTSADDEFIDVSLFGNRKRMVLWKTTALGSGQETYKLTPFSNEGAQLTIPNDLPAESP</sequence>
<dbReference type="Proteomes" id="UP001164472">
    <property type="component" value="Chromosome"/>
</dbReference>
<evidence type="ECO:0000313" key="1">
    <source>
        <dbReference type="EMBL" id="UZW76034.1"/>
    </source>
</evidence>
<dbReference type="InterPro" id="IPR013783">
    <property type="entry name" value="Ig-like_fold"/>
</dbReference>
<dbReference type="InterPro" id="IPR052918">
    <property type="entry name" value="Motility_Chemotaxis_Reg"/>
</dbReference>
<reference evidence="1" key="1">
    <citation type="submission" date="2022-07" db="EMBL/GenBank/DDBJ databases">
        <title>Alkalimarinus sp. nov., isolated from gut of a Alitta virens.</title>
        <authorList>
            <person name="Yang A.I."/>
            <person name="Shin N.-R."/>
        </authorList>
    </citation>
    <scope>NUCLEOTIDE SEQUENCE</scope>
    <source>
        <strain evidence="1">FA028</strain>
    </source>
</reference>
<organism evidence="1 2">
    <name type="scientific">Alkalimarinus sediminis</name>
    <dbReference type="NCBI Taxonomy" id="1632866"/>
    <lineage>
        <taxon>Bacteria</taxon>
        <taxon>Pseudomonadati</taxon>
        <taxon>Pseudomonadota</taxon>
        <taxon>Gammaproteobacteria</taxon>
        <taxon>Alteromonadales</taxon>
        <taxon>Alteromonadaceae</taxon>
        <taxon>Alkalimarinus</taxon>
    </lineage>
</organism>
<dbReference type="PANTHER" id="PTHR35580">
    <property type="entry name" value="CELL SURFACE GLYCOPROTEIN (S-LAYER PROTEIN)-LIKE PROTEIN"/>
    <property type="match status" value="1"/>
</dbReference>
<name>A0A9E8HUM3_9ALTE</name>
<dbReference type="Gene3D" id="2.60.40.10">
    <property type="entry name" value="Immunoglobulins"/>
    <property type="match status" value="1"/>
</dbReference>
<proteinExistence type="predicted"/>
<dbReference type="AlphaFoldDB" id="A0A9E8HUM3"/>
<gene>
    <name evidence="1" type="ORF">NNL22_05485</name>
</gene>
<dbReference type="RefSeq" id="WP_251812191.1">
    <property type="nucleotide sequence ID" value="NZ_CP101527.1"/>
</dbReference>
<protein>
    <submittedName>
        <fullName evidence="1">Uncharacterized protein</fullName>
    </submittedName>
</protein>
<dbReference type="EMBL" id="CP101527">
    <property type="protein sequence ID" value="UZW76034.1"/>
    <property type="molecule type" value="Genomic_DNA"/>
</dbReference>
<dbReference type="PANTHER" id="PTHR35580:SF1">
    <property type="entry name" value="PHYTASE-LIKE DOMAIN-CONTAINING PROTEIN"/>
    <property type="match status" value="1"/>
</dbReference>
<accession>A0A9E8HUM3</accession>
<keyword evidence="2" id="KW-1185">Reference proteome</keyword>
<dbReference type="PROSITE" id="PS51257">
    <property type="entry name" value="PROKAR_LIPOPROTEIN"/>
    <property type="match status" value="1"/>
</dbReference>